<proteinExistence type="predicted"/>
<sequence>MNNSYLRTRLLSSSDYHAG</sequence>
<reference evidence="1" key="1">
    <citation type="submission" date="2018-02" db="EMBL/GenBank/DDBJ databases">
        <title>Rhizophora mucronata_Transcriptome.</title>
        <authorList>
            <person name="Meera S.P."/>
            <person name="Sreeshan A."/>
            <person name="Augustine A."/>
        </authorList>
    </citation>
    <scope>NUCLEOTIDE SEQUENCE</scope>
    <source>
        <tissue evidence="1">Leaf</tissue>
    </source>
</reference>
<accession>A0A2P2IIF6</accession>
<protein>
    <submittedName>
        <fullName evidence="1">Uncharacterized protein</fullName>
    </submittedName>
</protein>
<name>A0A2P2IIF6_RHIMU</name>
<dbReference type="AlphaFoldDB" id="A0A2P2IIF6"/>
<evidence type="ECO:0000313" key="1">
    <source>
        <dbReference type="EMBL" id="MBW80981.1"/>
    </source>
</evidence>
<organism evidence="1">
    <name type="scientific">Rhizophora mucronata</name>
    <name type="common">Asiatic mangrove</name>
    <dbReference type="NCBI Taxonomy" id="61149"/>
    <lineage>
        <taxon>Eukaryota</taxon>
        <taxon>Viridiplantae</taxon>
        <taxon>Streptophyta</taxon>
        <taxon>Embryophyta</taxon>
        <taxon>Tracheophyta</taxon>
        <taxon>Spermatophyta</taxon>
        <taxon>Magnoliopsida</taxon>
        <taxon>eudicotyledons</taxon>
        <taxon>Gunneridae</taxon>
        <taxon>Pentapetalae</taxon>
        <taxon>rosids</taxon>
        <taxon>fabids</taxon>
        <taxon>Malpighiales</taxon>
        <taxon>Rhizophoraceae</taxon>
        <taxon>Rhizophora</taxon>
    </lineage>
</organism>
<dbReference type="EMBL" id="GGEC01000498">
    <property type="protein sequence ID" value="MBW80981.1"/>
    <property type="molecule type" value="Transcribed_RNA"/>
</dbReference>